<dbReference type="InterPro" id="IPR048279">
    <property type="entry name" value="MdtK-like"/>
</dbReference>
<feature type="transmembrane region" description="Helical" evidence="10">
    <location>
        <begin position="166"/>
        <end position="188"/>
    </location>
</feature>
<dbReference type="HOGENOM" id="CLU_012893_0_0_6"/>
<feature type="transmembrane region" description="Helical" evidence="10">
    <location>
        <begin position="234"/>
        <end position="263"/>
    </location>
</feature>
<evidence type="ECO:0000256" key="6">
    <source>
        <dbReference type="ARBA" id="ARBA00022692"/>
    </source>
</evidence>
<evidence type="ECO:0000256" key="10">
    <source>
        <dbReference type="SAM" id="Phobius"/>
    </source>
</evidence>
<organism evidence="11 12">
    <name type="scientific">Xenorhabdus bovienii str. puntauvense</name>
    <dbReference type="NCBI Taxonomy" id="1398201"/>
    <lineage>
        <taxon>Bacteria</taxon>
        <taxon>Pseudomonadati</taxon>
        <taxon>Pseudomonadota</taxon>
        <taxon>Gammaproteobacteria</taxon>
        <taxon>Enterobacterales</taxon>
        <taxon>Morganellaceae</taxon>
        <taxon>Xenorhabdus</taxon>
    </lineage>
</organism>
<comment type="subcellular location">
    <subcellularLocation>
        <location evidence="1">Cell inner membrane</location>
        <topology evidence="1">Multi-pass membrane protein</topology>
    </subcellularLocation>
</comment>
<keyword evidence="5" id="KW-1003">Cell membrane</keyword>
<accession>A0A077NG41</accession>
<keyword evidence="8 10" id="KW-0472">Membrane</keyword>
<evidence type="ECO:0000256" key="7">
    <source>
        <dbReference type="ARBA" id="ARBA00022989"/>
    </source>
</evidence>
<dbReference type="InterPro" id="IPR051327">
    <property type="entry name" value="MATE_MepA_subfamily"/>
</dbReference>
<feature type="transmembrane region" description="Helical" evidence="10">
    <location>
        <begin position="393"/>
        <end position="413"/>
    </location>
</feature>
<dbReference type="EMBL" id="CBSW010000183">
    <property type="protein sequence ID" value="CDG97427.1"/>
    <property type="molecule type" value="Genomic_DNA"/>
</dbReference>
<dbReference type="CDD" id="cd13143">
    <property type="entry name" value="MATE_MepA_like"/>
    <property type="match status" value="1"/>
</dbReference>
<keyword evidence="7 10" id="KW-1133">Transmembrane helix</keyword>
<sequence length="461" mass="50706">MKNNNEMVNKSIFTVYMKLSFPIIFGMSIQGLYGLFDAIFITRYIGTYAMAGFSIFFPVLLIISAIGVMFGTGTAVLVSRHLGASNNGDANQVAIISLISGLIISLFFTLVGLINLDSILYALGATEDIISYAYDYAYPLILCMPILIITIIAGDLLRAEGKTKQMFAIMLTASVANIVFDALFIVVLKMGIGGAAIATIVANLIALIWAFLLFRSHHTAINLSLINFNFKISIVISVLILGIPTLISNLSYGTIIFLVNSLIKESGLDNAGSLLSAYGIIFRILSFLILPLIAMMAALQTLSSYNFGAGKYLRSLSALKVACLISCIYSIILTLSMFLSFDLVFKIFTDDPSLIKETTDIASSIFIGLAFLGLTLIFIGFFQSIGEVKYATFIVLSKIFVQLALLWFIYKMFGVENMALSFVITDISVFVLSLIYLRNKINKWRRNTDIFLENENRNVAL</sequence>
<dbReference type="PANTHER" id="PTHR43823">
    <property type="entry name" value="SPORULATION PROTEIN YKVU"/>
    <property type="match status" value="1"/>
</dbReference>
<dbReference type="NCBIfam" id="TIGR00797">
    <property type="entry name" value="matE"/>
    <property type="match status" value="1"/>
</dbReference>
<feature type="transmembrane region" description="Helical" evidence="10">
    <location>
        <begin position="419"/>
        <end position="437"/>
    </location>
</feature>
<dbReference type="PANTHER" id="PTHR43823:SF3">
    <property type="entry name" value="MULTIDRUG EXPORT PROTEIN MEPA"/>
    <property type="match status" value="1"/>
</dbReference>
<dbReference type="RefSeq" id="WP_038218110.1">
    <property type="nucleotide sequence ID" value="NZ_CAWLWN010000225.1"/>
</dbReference>
<evidence type="ECO:0000256" key="4">
    <source>
        <dbReference type="ARBA" id="ARBA00022448"/>
    </source>
</evidence>
<evidence type="ECO:0000313" key="11">
    <source>
        <dbReference type="EMBL" id="CDG97427.1"/>
    </source>
</evidence>
<dbReference type="GO" id="GO:0042910">
    <property type="term" value="F:xenobiotic transmembrane transporter activity"/>
    <property type="evidence" value="ECO:0007669"/>
    <property type="project" value="InterPro"/>
</dbReference>
<dbReference type="GO" id="GO:0046677">
    <property type="term" value="P:response to antibiotic"/>
    <property type="evidence" value="ECO:0007669"/>
    <property type="project" value="UniProtKB-KW"/>
</dbReference>
<dbReference type="InterPro" id="IPR002528">
    <property type="entry name" value="MATE_fam"/>
</dbReference>
<evidence type="ECO:0000256" key="8">
    <source>
        <dbReference type="ARBA" id="ARBA00023136"/>
    </source>
</evidence>
<feature type="transmembrane region" description="Helical" evidence="10">
    <location>
        <begin position="51"/>
        <end position="78"/>
    </location>
</feature>
<dbReference type="AlphaFoldDB" id="A0A077NG41"/>
<evidence type="ECO:0000256" key="3">
    <source>
        <dbReference type="ARBA" id="ARBA00022106"/>
    </source>
</evidence>
<dbReference type="InterPro" id="IPR045070">
    <property type="entry name" value="MATE_MepA-like"/>
</dbReference>
<feature type="transmembrane region" description="Helical" evidence="10">
    <location>
        <begin position="136"/>
        <end position="154"/>
    </location>
</feature>
<comment type="similarity">
    <text evidence="2">Belongs to the multi antimicrobial extrusion (MATE) (TC 2.A.66.1) family. MepA subfamily.</text>
</comment>
<feature type="transmembrane region" description="Helical" evidence="10">
    <location>
        <begin position="90"/>
        <end position="116"/>
    </location>
</feature>
<dbReference type="GO" id="GO:0005886">
    <property type="term" value="C:plasma membrane"/>
    <property type="evidence" value="ECO:0007669"/>
    <property type="project" value="UniProtKB-SubCell"/>
</dbReference>
<comment type="caution">
    <text evidence="11">The sequence shown here is derived from an EMBL/GenBank/DDBJ whole genome shotgun (WGS) entry which is preliminary data.</text>
</comment>
<evidence type="ECO:0000256" key="9">
    <source>
        <dbReference type="ARBA" id="ARBA00023251"/>
    </source>
</evidence>
<feature type="transmembrane region" description="Helical" evidence="10">
    <location>
        <begin position="275"/>
        <end position="299"/>
    </location>
</feature>
<evidence type="ECO:0000256" key="2">
    <source>
        <dbReference type="ARBA" id="ARBA00008417"/>
    </source>
</evidence>
<dbReference type="PIRSF" id="PIRSF006603">
    <property type="entry name" value="DinF"/>
    <property type="match status" value="1"/>
</dbReference>
<keyword evidence="4" id="KW-0813">Transport</keyword>
<dbReference type="Pfam" id="PF01554">
    <property type="entry name" value="MatE"/>
    <property type="match status" value="2"/>
</dbReference>
<gene>
    <name evidence="11" type="ORF">XBP1_2630017</name>
</gene>
<proteinExistence type="inferred from homology"/>
<dbReference type="GO" id="GO:0015297">
    <property type="term" value="F:antiporter activity"/>
    <property type="evidence" value="ECO:0007669"/>
    <property type="project" value="InterPro"/>
</dbReference>
<name>A0A077NG41_XENBV</name>
<keyword evidence="6 10" id="KW-0812">Transmembrane</keyword>
<feature type="transmembrane region" description="Helical" evidence="10">
    <location>
        <begin position="319"/>
        <end position="341"/>
    </location>
</feature>
<evidence type="ECO:0000256" key="1">
    <source>
        <dbReference type="ARBA" id="ARBA00004429"/>
    </source>
</evidence>
<feature type="transmembrane region" description="Helical" evidence="10">
    <location>
        <begin position="21"/>
        <end position="45"/>
    </location>
</feature>
<protein>
    <recommendedName>
        <fullName evidence="3">Multidrug export protein MepA</fullName>
    </recommendedName>
</protein>
<feature type="transmembrane region" description="Helical" evidence="10">
    <location>
        <begin position="361"/>
        <end position="381"/>
    </location>
</feature>
<evidence type="ECO:0000256" key="5">
    <source>
        <dbReference type="ARBA" id="ARBA00022475"/>
    </source>
</evidence>
<keyword evidence="9" id="KW-0046">Antibiotic resistance</keyword>
<evidence type="ECO:0000313" key="12">
    <source>
        <dbReference type="Proteomes" id="UP000028511"/>
    </source>
</evidence>
<feature type="transmembrane region" description="Helical" evidence="10">
    <location>
        <begin position="194"/>
        <end position="214"/>
    </location>
</feature>
<dbReference type="Proteomes" id="UP000028511">
    <property type="component" value="Unassembled WGS sequence"/>
</dbReference>
<reference evidence="11" key="1">
    <citation type="submission" date="2013-07" db="EMBL/GenBank/DDBJ databases">
        <title>Sub-species coevolution in mutualistic symbiosis.</title>
        <authorList>
            <person name="Murfin K."/>
            <person name="Klassen J."/>
            <person name="Lee M."/>
            <person name="Forst S."/>
            <person name="Stock P."/>
            <person name="Goodrich-Blair H."/>
        </authorList>
    </citation>
    <scope>NUCLEOTIDE SEQUENCE [LARGE SCALE GENOMIC DNA]</scope>
    <source>
        <strain evidence="11">Puntauvense</strain>
    </source>
</reference>